<evidence type="ECO:0000313" key="4">
    <source>
        <dbReference type="EMBL" id="MBB4928314.1"/>
    </source>
</evidence>
<feature type="region of interest" description="Disordered" evidence="2">
    <location>
        <begin position="963"/>
        <end position="1120"/>
    </location>
</feature>
<dbReference type="InterPro" id="IPR011990">
    <property type="entry name" value="TPR-like_helical_dom_sf"/>
</dbReference>
<keyword evidence="1" id="KW-0802">TPR repeat</keyword>
<organism evidence="4 5">
    <name type="scientific">Kitasatospora kifunensis</name>
    <name type="common">Streptomyces kifunensis</name>
    <dbReference type="NCBI Taxonomy" id="58351"/>
    <lineage>
        <taxon>Bacteria</taxon>
        <taxon>Bacillati</taxon>
        <taxon>Actinomycetota</taxon>
        <taxon>Actinomycetes</taxon>
        <taxon>Kitasatosporales</taxon>
        <taxon>Streptomycetaceae</taxon>
        <taxon>Kitasatospora</taxon>
    </lineage>
</organism>
<feature type="compositionally biased region" description="Basic residues" evidence="2">
    <location>
        <begin position="1068"/>
        <end position="1084"/>
    </location>
</feature>
<keyword evidence="5" id="KW-1185">Reference proteome</keyword>
<dbReference type="InterPro" id="IPR019734">
    <property type="entry name" value="TPR_rpt"/>
</dbReference>
<evidence type="ECO:0000259" key="3">
    <source>
        <dbReference type="Pfam" id="PF14280"/>
    </source>
</evidence>
<dbReference type="AlphaFoldDB" id="A0A7W7RAF4"/>
<dbReference type="PROSITE" id="PS50005">
    <property type="entry name" value="TPR"/>
    <property type="match status" value="1"/>
</dbReference>
<feature type="compositionally biased region" description="Low complexity" evidence="2">
    <location>
        <begin position="989"/>
        <end position="1006"/>
    </location>
</feature>
<protein>
    <submittedName>
        <fullName evidence="4">Tetratricopeptide (TPR) repeat protein</fullName>
    </submittedName>
</protein>
<evidence type="ECO:0000313" key="5">
    <source>
        <dbReference type="Proteomes" id="UP000540506"/>
    </source>
</evidence>
<gene>
    <name evidence="4" type="ORF">FHR34_007409</name>
</gene>
<dbReference type="Gene3D" id="1.25.40.10">
    <property type="entry name" value="Tetratricopeptide repeat domain"/>
    <property type="match status" value="1"/>
</dbReference>
<dbReference type="SUPFAM" id="SSF81901">
    <property type="entry name" value="HCP-like"/>
    <property type="match status" value="1"/>
</dbReference>
<evidence type="ECO:0000256" key="2">
    <source>
        <dbReference type="SAM" id="MobiDB-lite"/>
    </source>
</evidence>
<dbReference type="InterPro" id="IPR025375">
    <property type="entry name" value="DUF4365"/>
</dbReference>
<dbReference type="Proteomes" id="UP000540506">
    <property type="component" value="Unassembled WGS sequence"/>
</dbReference>
<evidence type="ECO:0000256" key="1">
    <source>
        <dbReference type="PROSITE-ProRule" id="PRU00339"/>
    </source>
</evidence>
<proteinExistence type="predicted"/>
<dbReference type="Pfam" id="PF14280">
    <property type="entry name" value="DUF4365"/>
    <property type="match status" value="1"/>
</dbReference>
<feature type="domain" description="DUF4365" evidence="3">
    <location>
        <begin position="12"/>
        <end position="143"/>
    </location>
</feature>
<dbReference type="SMART" id="SM00028">
    <property type="entry name" value="TPR"/>
    <property type="match status" value="1"/>
</dbReference>
<feature type="repeat" description="TPR" evidence="1">
    <location>
        <begin position="340"/>
        <end position="373"/>
    </location>
</feature>
<accession>A0A7W7RAF4</accession>
<comment type="caution">
    <text evidence="4">The sequence shown here is derived from an EMBL/GenBank/DDBJ whole genome shotgun (WGS) entry which is preliminary data.</text>
</comment>
<name>A0A7W7RAF4_KITKI</name>
<dbReference type="EMBL" id="JACHJV010000002">
    <property type="protein sequence ID" value="MBB4928314.1"/>
    <property type="molecule type" value="Genomic_DNA"/>
</dbReference>
<feature type="compositionally biased region" description="Low complexity" evidence="2">
    <location>
        <begin position="1022"/>
        <end position="1051"/>
    </location>
</feature>
<sequence length="1120" mass="120829">MDVATTEITGRRGATLVEELFLEAGWVPREIKDTDIGVDFYVEVAAHGQGTGRHIAAQVKTGPSFFGTPSGNGWWFPFGDKYQQYWLNHDLPVIIVLVDLESRTAYWQAVTTDTVRSTGEGWKIEVPREQMLGNGSLAALSALADAPRQRGDRALTSFYDDLGMLPREAVGLLARLHAGVPGPDLKARRPIERLAATLAQMRNDPDAACELLLNRTPRWLSGHTDKSTVWKGPDEDEVWLAVGGYANEHTLPDRAAEAYRRAVDAGAAPRDRWRAIAGLFEMASDPQRARTSLEAVRESDEGRVLAAVGLAMLDHAGKPGPVPVPAELSQQAAADWEGNATARLFLGEQARRRQDLDEALEHYQAALDLCPGSATAQVHVAQVLLERLNTHASASRDADLRRAVRLAEEARADRRRWAGPSEVAAEVLLRARILLPDVDAALAVALPEPDGEATEREAVAPHLAALAARIAYRDGRIELGDALAERSTTTSPVHGPELAAMRVTATNAPVEKQIPVWQEALRAATTDELRFVAVQQLTDLGQWPVAELEELRAAGTVREDVYAVMAAKAHHQRGDSADAVRFLRPYLRSSVHAVLCLADITEADGNPDEAAAILQEGAARLSDPHLELAALDVLRRANDHQAARAQALRLLTRSSTPHQIRLRLLHGLIRQANTEADLSGAAEHALSGLDEIARAHPGAGPAALAGIEPLTDDFVWCRIGALYNLRLWDEAWKVCERYQVAPTQRMEALIWIPLTARQPWTPRGAHAMLDLCDRFADDSLVVARALDAVDLALAVAHDPDSARFGSPWAPHPSPDELSELRSRAARATAAFQERHPGDSPRTVAGIPGPAALRAILSDQADLSETHEEICQAVRDGDAALGLIASTIQRPYMLSLVQRGAGLIPACSTDPTVTASERDAAAAALDGPVVVDPSALYVSSLLPGRWDSLFAQFSAVDMPQVCTGTPRHQHTCARSPGRSARRWCSRRSADAASAGGRRAGSRASRCSPPAPARGRAPRRPGPRRTGPGAPREASRPATAAAAGPGAGRTPGTACPPPPIETSVASSRPARSRTSHPRHHACRHHSAWQITKTVLQQRDRRSTENSWGQGRQAGIMMMGCPS</sequence>
<dbReference type="SUPFAM" id="SSF48452">
    <property type="entry name" value="TPR-like"/>
    <property type="match status" value="1"/>
</dbReference>
<reference evidence="4 5" key="1">
    <citation type="submission" date="2020-08" db="EMBL/GenBank/DDBJ databases">
        <title>Sequencing the genomes of 1000 actinobacteria strains.</title>
        <authorList>
            <person name="Klenk H.-P."/>
        </authorList>
    </citation>
    <scope>NUCLEOTIDE SEQUENCE [LARGE SCALE GENOMIC DNA]</scope>
    <source>
        <strain evidence="4 5">DSM 41654</strain>
    </source>
</reference>